<feature type="binding site" evidence="15">
    <location>
        <position position="190"/>
    </location>
    <ligand>
        <name>L-homoserine</name>
        <dbReference type="ChEBI" id="CHEBI:57476"/>
    </ligand>
</feature>
<dbReference type="Gene3D" id="3.30.70.260">
    <property type="match status" value="1"/>
</dbReference>
<feature type="active site" description="Proton donor" evidence="14">
    <location>
        <position position="205"/>
    </location>
</feature>
<dbReference type="GO" id="GO:0009088">
    <property type="term" value="P:threonine biosynthetic process"/>
    <property type="evidence" value="ECO:0007669"/>
    <property type="project" value="UniProtKB-UniPathway"/>
</dbReference>
<dbReference type="Pfam" id="PF03447">
    <property type="entry name" value="NAD_binding_3"/>
    <property type="match status" value="1"/>
</dbReference>
<dbReference type="NCBIfam" id="NF004976">
    <property type="entry name" value="PRK06349.1"/>
    <property type="match status" value="1"/>
</dbReference>
<dbReference type="Gene3D" id="3.40.50.720">
    <property type="entry name" value="NAD(P)-binding Rossmann-like Domain"/>
    <property type="match status" value="1"/>
</dbReference>
<evidence type="ECO:0000256" key="12">
    <source>
        <dbReference type="ARBA" id="ARBA00023167"/>
    </source>
</evidence>
<dbReference type="InterPro" id="IPR036291">
    <property type="entry name" value="NAD(P)-bd_dom_sf"/>
</dbReference>
<dbReference type="PIRSF" id="PIRSF000098">
    <property type="entry name" value="Homoser_dehydrog"/>
    <property type="match status" value="1"/>
</dbReference>
<sequence length="428" mass="45862">MRQIKIGILGLGVVGSGTVRILQENAEAISRRVGAELVVKKIAVRNLAKDRDVAVDPALLTDNPFEVIDDPEIEILAELVGGVDPCHGFLLRAIQSGKNIVTANKELMAKSGHDLLDAAQLAQKDFFLEGSVAGGIPIIAAMKESLAGNNIKEVMGIVNGTTNYILTRMTEEGADFAPTLADAQRLGYAEADPTSDVDGHDAAYKLAILSSLAFNSTVNEEKVPRQGIRHIQARDIAVARDLGYKIKLIASAQCHPDGSMQARVHPALLPNKHPLASVNDVFNAVLVRGDAVGDVMFYGRGAGSLPTGSAVVGDLIACARNIVSNATGRVGCTCYLSRPMLPSEQAQSKFYVRLHALDKPKVLASIANVYGDFDVSIESVVQRALPGDEAEIVWVTHKSREHHLLGALDVISRLPAVSKVHNWIRVEE</sequence>
<dbReference type="SUPFAM" id="SSF55021">
    <property type="entry name" value="ACT-like"/>
    <property type="match status" value="1"/>
</dbReference>
<evidence type="ECO:0000259" key="18">
    <source>
        <dbReference type="PROSITE" id="PS51671"/>
    </source>
</evidence>
<evidence type="ECO:0000313" key="20">
    <source>
        <dbReference type="Proteomes" id="UP000520814"/>
    </source>
</evidence>
<dbReference type="EMBL" id="JACHGW010000003">
    <property type="protein sequence ID" value="MBB6051848.1"/>
    <property type="molecule type" value="Genomic_DNA"/>
</dbReference>
<dbReference type="Gene3D" id="3.30.360.10">
    <property type="entry name" value="Dihydrodipicolinate Reductase, domain 2"/>
    <property type="match status" value="1"/>
</dbReference>
<dbReference type="UniPathway" id="UPA00051">
    <property type="reaction ID" value="UER00465"/>
</dbReference>
<evidence type="ECO:0000256" key="7">
    <source>
        <dbReference type="ARBA" id="ARBA00022605"/>
    </source>
</evidence>
<dbReference type="GO" id="GO:0009086">
    <property type="term" value="P:methionine biosynthetic process"/>
    <property type="evidence" value="ECO:0007669"/>
    <property type="project" value="UniProtKB-KW"/>
</dbReference>
<evidence type="ECO:0000256" key="10">
    <source>
        <dbReference type="ARBA" id="ARBA00023002"/>
    </source>
</evidence>
<keyword evidence="20" id="KW-1185">Reference proteome</keyword>
<evidence type="ECO:0000256" key="15">
    <source>
        <dbReference type="PIRSR" id="PIRSR000098-2"/>
    </source>
</evidence>
<evidence type="ECO:0000256" key="13">
    <source>
        <dbReference type="ARBA" id="ARBA00048841"/>
    </source>
</evidence>
<evidence type="ECO:0000256" key="6">
    <source>
        <dbReference type="ARBA" id="ARBA00013376"/>
    </source>
</evidence>
<evidence type="ECO:0000256" key="5">
    <source>
        <dbReference type="ARBA" id="ARBA00013213"/>
    </source>
</evidence>
<evidence type="ECO:0000256" key="17">
    <source>
        <dbReference type="RuleBase" id="RU004171"/>
    </source>
</evidence>
<keyword evidence="7 16" id="KW-0028">Amino-acid biosynthesis</keyword>
<dbReference type="RefSeq" id="WP_184199698.1">
    <property type="nucleotide sequence ID" value="NZ_JACHGW010000003.1"/>
</dbReference>
<organism evidence="19 20">
    <name type="scientific">Armatimonas rosea</name>
    <dbReference type="NCBI Taxonomy" id="685828"/>
    <lineage>
        <taxon>Bacteria</taxon>
        <taxon>Bacillati</taxon>
        <taxon>Armatimonadota</taxon>
        <taxon>Armatimonadia</taxon>
        <taxon>Armatimonadales</taxon>
        <taxon>Armatimonadaceae</taxon>
        <taxon>Armatimonas</taxon>
    </lineage>
</organism>
<evidence type="ECO:0000256" key="3">
    <source>
        <dbReference type="ARBA" id="ARBA00005062"/>
    </source>
</evidence>
<dbReference type="AlphaFoldDB" id="A0A7W9ST73"/>
<evidence type="ECO:0000256" key="1">
    <source>
        <dbReference type="ARBA" id="ARBA00001920"/>
    </source>
</evidence>
<dbReference type="InterPro" id="IPR005106">
    <property type="entry name" value="Asp/hSer_DH_NAD-bd"/>
</dbReference>
<dbReference type="PROSITE" id="PS51671">
    <property type="entry name" value="ACT"/>
    <property type="match status" value="1"/>
</dbReference>
<keyword evidence="12 16" id="KW-0486">Methionine biosynthesis</keyword>
<evidence type="ECO:0000256" key="9">
    <source>
        <dbReference type="ARBA" id="ARBA00022857"/>
    </source>
</evidence>
<comment type="cofactor">
    <cofactor evidence="1">
        <name>a metal cation</name>
        <dbReference type="ChEBI" id="CHEBI:25213"/>
    </cofactor>
</comment>
<dbReference type="SUPFAM" id="SSF55347">
    <property type="entry name" value="Glyceraldehyde-3-phosphate dehydrogenase-like, C-terminal domain"/>
    <property type="match status" value="1"/>
</dbReference>
<gene>
    <name evidence="19" type="ORF">HNQ39_003658</name>
</gene>
<dbReference type="InterPro" id="IPR001342">
    <property type="entry name" value="HDH_cat"/>
</dbReference>
<dbReference type="FunFam" id="3.30.360.10:FF:000005">
    <property type="entry name" value="Homoserine dehydrogenase"/>
    <property type="match status" value="1"/>
</dbReference>
<comment type="pathway">
    <text evidence="2 16">Amino-acid biosynthesis; L-threonine biosynthesis; L-threonine from L-aspartate: step 3/5.</text>
</comment>
<protein>
    <recommendedName>
        <fullName evidence="6 16">Homoserine dehydrogenase</fullName>
        <ecNumber evidence="5 16">1.1.1.3</ecNumber>
    </recommendedName>
</protein>
<dbReference type="InterPro" id="IPR019811">
    <property type="entry name" value="HDH_CS"/>
</dbReference>
<keyword evidence="9 15" id="KW-0521">NADP</keyword>
<evidence type="ECO:0000256" key="4">
    <source>
        <dbReference type="ARBA" id="ARBA00006753"/>
    </source>
</evidence>
<dbReference type="UniPathway" id="UPA00050">
    <property type="reaction ID" value="UER00063"/>
</dbReference>
<evidence type="ECO:0000256" key="16">
    <source>
        <dbReference type="RuleBase" id="RU000579"/>
    </source>
</evidence>
<dbReference type="CDD" id="cd04881">
    <property type="entry name" value="ACT_HSDH-Hom"/>
    <property type="match status" value="1"/>
</dbReference>
<dbReference type="SUPFAM" id="SSF51735">
    <property type="entry name" value="NAD(P)-binding Rossmann-fold domains"/>
    <property type="match status" value="1"/>
</dbReference>
<dbReference type="PANTHER" id="PTHR43331:SF1">
    <property type="entry name" value="HOMOSERINE DEHYDROGENASE"/>
    <property type="match status" value="1"/>
</dbReference>
<comment type="caution">
    <text evidence="19">The sequence shown here is derived from an EMBL/GenBank/DDBJ whole genome shotgun (WGS) entry which is preliminary data.</text>
</comment>
<evidence type="ECO:0000256" key="2">
    <source>
        <dbReference type="ARBA" id="ARBA00005056"/>
    </source>
</evidence>
<comment type="catalytic activity">
    <reaction evidence="13">
        <text>L-homoserine + NADP(+) = L-aspartate 4-semialdehyde + NADPH + H(+)</text>
        <dbReference type="Rhea" id="RHEA:15761"/>
        <dbReference type="ChEBI" id="CHEBI:15378"/>
        <dbReference type="ChEBI" id="CHEBI:57476"/>
        <dbReference type="ChEBI" id="CHEBI:57783"/>
        <dbReference type="ChEBI" id="CHEBI:58349"/>
        <dbReference type="ChEBI" id="CHEBI:537519"/>
        <dbReference type="EC" id="1.1.1.3"/>
    </reaction>
    <physiologicalReaction direction="right-to-left" evidence="13">
        <dbReference type="Rhea" id="RHEA:15763"/>
    </physiologicalReaction>
</comment>
<dbReference type="GO" id="GO:0050661">
    <property type="term" value="F:NADP binding"/>
    <property type="evidence" value="ECO:0007669"/>
    <property type="project" value="InterPro"/>
</dbReference>
<dbReference type="Proteomes" id="UP000520814">
    <property type="component" value="Unassembled WGS sequence"/>
</dbReference>
<accession>A0A7W9ST73</accession>
<evidence type="ECO:0000313" key="19">
    <source>
        <dbReference type="EMBL" id="MBB6051848.1"/>
    </source>
</evidence>
<dbReference type="EC" id="1.1.1.3" evidence="5 16"/>
<keyword evidence="8 16" id="KW-0791">Threonine biosynthesis</keyword>
<dbReference type="InterPro" id="IPR002912">
    <property type="entry name" value="ACT_dom"/>
</dbReference>
<feature type="domain" description="ACT" evidence="18">
    <location>
        <begin position="351"/>
        <end position="425"/>
    </location>
</feature>
<keyword evidence="10 16" id="KW-0560">Oxidoreductase</keyword>
<name>A0A7W9ST73_ARMRO</name>
<comment type="pathway">
    <text evidence="3 16">Amino-acid biosynthesis; L-methionine biosynthesis via de novo pathway; L-homoserine from L-aspartate: step 3/3.</text>
</comment>
<dbReference type="PROSITE" id="PS01042">
    <property type="entry name" value="HOMOSER_DHGENASE"/>
    <property type="match status" value="1"/>
</dbReference>
<proteinExistence type="inferred from homology"/>
<keyword evidence="11" id="KW-0915">Sodium</keyword>
<dbReference type="GO" id="GO:0004412">
    <property type="term" value="F:homoserine dehydrogenase activity"/>
    <property type="evidence" value="ECO:0007669"/>
    <property type="project" value="UniProtKB-EC"/>
</dbReference>
<dbReference type="PANTHER" id="PTHR43331">
    <property type="entry name" value="HOMOSERINE DEHYDROGENASE"/>
    <property type="match status" value="1"/>
</dbReference>
<dbReference type="Pfam" id="PF00742">
    <property type="entry name" value="Homoserine_dh"/>
    <property type="match status" value="1"/>
</dbReference>
<evidence type="ECO:0000256" key="11">
    <source>
        <dbReference type="ARBA" id="ARBA00023053"/>
    </source>
</evidence>
<dbReference type="InterPro" id="IPR045865">
    <property type="entry name" value="ACT-like_dom_sf"/>
</dbReference>
<dbReference type="InterPro" id="IPR016204">
    <property type="entry name" value="HDH"/>
</dbReference>
<feature type="binding site" evidence="15">
    <location>
        <begin position="9"/>
        <end position="16"/>
    </location>
    <ligand>
        <name>NADP(+)</name>
        <dbReference type="ChEBI" id="CHEBI:58349"/>
    </ligand>
</feature>
<feature type="binding site" evidence="15">
    <location>
        <position position="105"/>
    </location>
    <ligand>
        <name>NADPH</name>
        <dbReference type="ChEBI" id="CHEBI:57783"/>
    </ligand>
</feature>
<evidence type="ECO:0000256" key="14">
    <source>
        <dbReference type="PIRSR" id="PIRSR000098-1"/>
    </source>
</evidence>
<evidence type="ECO:0000256" key="8">
    <source>
        <dbReference type="ARBA" id="ARBA00022697"/>
    </source>
</evidence>
<reference evidence="19 20" key="1">
    <citation type="submission" date="2020-08" db="EMBL/GenBank/DDBJ databases">
        <title>Genomic Encyclopedia of Type Strains, Phase IV (KMG-IV): sequencing the most valuable type-strain genomes for metagenomic binning, comparative biology and taxonomic classification.</title>
        <authorList>
            <person name="Goeker M."/>
        </authorList>
    </citation>
    <scope>NUCLEOTIDE SEQUENCE [LARGE SCALE GENOMIC DNA]</scope>
    <source>
        <strain evidence="19 20">DSM 23562</strain>
    </source>
</reference>
<comment type="similarity">
    <text evidence="4 17">Belongs to the homoserine dehydrogenase family.</text>
</comment>